<evidence type="ECO:0000256" key="2">
    <source>
        <dbReference type="SAM" id="Phobius"/>
    </source>
</evidence>
<evidence type="ECO:0000256" key="1">
    <source>
        <dbReference type="SAM" id="MobiDB-lite"/>
    </source>
</evidence>
<feature type="transmembrane region" description="Helical" evidence="2">
    <location>
        <begin position="220"/>
        <end position="244"/>
    </location>
</feature>
<dbReference type="Proteomes" id="UP001205920">
    <property type="component" value="Unassembled WGS sequence"/>
</dbReference>
<reference evidence="3 4" key="1">
    <citation type="submission" date="2021-01" db="EMBL/GenBank/DDBJ databases">
        <title>Identification and Characterization of Corynebacterium sp.</title>
        <authorList>
            <person name="Luo Q."/>
            <person name="Qu P."/>
            <person name="Chen Q."/>
        </authorList>
    </citation>
    <scope>NUCLEOTIDE SEQUENCE [LARGE SCALE GENOMIC DNA]</scope>
    <source>
        <strain evidence="3 4">MC-18</strain>
    </source>
</reference>
<feature type="transmembrane region" description="Helical" evidence="2">
    <location>
        <begin position="112"/>
        <end position="131"/>
    </location>
</feature>
<organism evidence="3 4">
    <name type="scientific">Corynebacterium lipophilum</name>
    <dbReference type="NCBI Taxonomy" id="2804918"/>
    <lineage>
        <taxon>Bacteria</taxon>
        <taxon>Bacillati</taxon>
        <taxon>Actinomycetota</taxon>
        <taxon>Actinomycetes</taxon>
        <taxon>Mycobacteriales</taxon>
        <taxon>Corynebacteriaceae</taxon>
        <taxon>Corynebacterium</taxon>
    </lineage>
</organism>
<dbReference type="PANTHER" id="PTHR37814">
    <property type="entry name" value="CONSERVED MEMBRANE PROTEIN"/>
    <property type="match status" value="1"/>
</dbReference>
<evidence type="ECO:0000313" key="4">
    <source>
        <dbReference type="Proteomes" id="UP001205920"/>
    </source>
</evidence>
<name>A0AAW5HWV4_9CORY</name>
<dbReference type="PANTHER" id="PTHR37814:SF1">
    <property type="entry name" value="MEMBRANE PROTEIN"/>
    <property type="match status" value="1"/>
</dbReference>
<feature type="compositionally biased region" description="Basic and acidic residues" evidence="1">
    <location>
        <begin position="468"/>
        <end position="477"/>
    </location>
</feature>
<evidence type="ECO:0008006" key="5">
    <source>
        <dbReference type="Google" id="ProtNLM"/>
    </source>
</evidence>
<keyword evidence="4" id="KW-1185">Reference proteome</keyword>
<accession>A0AAW5HWV4</accession>
<dbReference type="AlphaFoldDB" id="A0AAW5HWV4"/>
<dbReference type="InterPro" id="IPR038728">
    <property type="entry name" value="YkvI-like"/>
</dbReference>
<keyword evidence="2" id="KW-0812">Transmembrane</keyword>
<keyword evidence="2" id="KW-1133">Transmembrane helix</keyword>
<feature type="transmembrane region" description="Helical" evidence="2">
    <location>
        <begin position="264"/>
        <end position="288"/>
    </location>
</feature>
<gene>
    <name evidence="3" type="ORF">JMN37_07410</name>
</gene>
<comment type="caution">
    <text evidence="3">The sequence shown here is derived from an EMBL/GenBank/DDBJ whole genome shotgun (WGS) entry which is preliminary data.</text>
</comment>
<proteinExistence type="predicted"/>
<feature type="transmembrane region" description="Helical" evidence="2">
    <location>
        <begin position="186"/>
        <end position="208"/>
    </location>
</feature>
<protein>
    <recommendedName>
        <fullName evidence="5">Membrane protein YkvI</fullName>
    </recommendedName>
</protein>
<dbReference type="RefSeq" id="WP_070362585.1">
    <property type="nucleotide sequence ID" value="NZ_JAEUWV010000010.1"/>
</dbReference>
<keyword evidence="2" id="KW-0472">Membrane</keyword>
<feature type="transmembrane region" description="Helical" evidence="2">
    <location>
        <begin position="325"/>
        <end position="346"/>
    </location>
</feature>
<feature type="transmembrane region" description="Helical" evidence="2">
    <location>
        <begin position="138"/>
        <end position="160"/>
    </location>
</feature>
<feature type="transmembrane region" description="Helical" evidence="2">
    <location>
        <begin position="85"/>
        <end position="106"/>
    </location>
</feature>
<dbReference type="EMBL" id="JAEUWV010000010">
    <property type="protein sequence ID" value="MCO6394802.1"/>
    <property type="molecule type" value="Genomic_DNA"/>
</dbReference>
<feature type="transmembrane region" description="Helical" evidence="2">
    <location>
        <begin position="33"/>
        <end position="64"/>
    </location>
</feature>
<feature type="region of interest" description="Disordered" evidence="1">
    <location>
        <begin position="412"/>
        <end position="477"/>
    </location>
</feature>
<feature type="transmembrane region" description="Helical" evidence="2">
    <location>
        <begin position="300"/>
        <end position="319"/>
    </location>
</feature>
<sequence length="477" mass="51799">MRKSIRVALAFVGLLVGAGFASGQEVIQYFLAYGYWGLVGSIVAGIIIVVVGSTLFQLGSFYLADDHSAVFKNVSKPLVSKFMDVATMFTLFAIGFVMVAGAGSNLDQQFGLPTWVGAAIMTVLLVLSGFLDVDKLTNVISIITPFLIVAVIVALMITLVNMPDNISQINELSMQNAPATGVGNNWLLSAVNYATLCIIMAVSMILVIAGSQLNPREAGIGGLLGGFIFATLLVILNFIIFMNMEGVYGADFPLLMVFDNMHPAVGFVVSLLIYLMIYNTAVGMFYAMARRLAHGRQEKFRLIYFIVVGIGFALSFIGFSALVGWVYPVVGYLGLVLSIVMIISWFKDRGRIAAETKRRERLAELAETALDPAESELSAKEREEVEDLVTESHVGDTHLWQSVQEEVAADLHADPENEFSLDDAPALDPDSEEYDGAPGDADSHDDPIDWEAYSEMYETGTFPAVTDEDVKNASKGK</sequence>
<evidence type="ECO:0000313" key="3">
    <source>
        <dbReference type="EMBL" id="MCO6394802.1"/>
    </source>
</evidence>